<comment type="caution">
    <text evidence="3">The sequence shown here is derived from an EMBL/GenBank/DDBJ whole genome shotgun (WGS) entry which is preliminary data.</text>
</comment>
<dbReference type="Pfam" id="PF13302">
    <property type="entry name" value="Acetyltransf_3"/>
    <property type="match status" value="1"/>
</dbReference>
<proteinExistence type="predicted"/>
<reference evidence="3 4" key="1">
    <citation type="submission" date="2021-01" db="EMBL/GenBank/DDBJ databases">
        <title>Whole genome shotgun sequence of Catellatospora bangladeshensis NBRC 107357.</title>
        <authorList>
            <person name="Komaki H."/>
            <person name="Tamura T."/>
        </authorList>
    </citation>
    <scope>NUCLEOTIDE SEQUENCE [LARGE SCALE GENOMIC DNA]</scope>
    <source>
        <strain evidence="3 4">NBRC 107357</strain>
    </source>
</reference>
<evidence type="ECO:0000313" key="4">
    <source>
        <dbReference type="Proteomes" id="UP000601223"/>
    </source>
</evidence>
<dbReference type="RefSeq" id="WP_203754829.1">
    <property type="nucleotide sequence ID" value="NZ_BONF01000045.1"/>
</dbReference>
<dbReference type="Gene3D" id="3.40.630.30">
    <property type="match status" value="1"/>
</dbReference>
<dbReference type="CDD" id="cd04301">
    <property type="entry name" value="NAT_SF"/>
    <property type="match status" value="1"/>
</dbReference>
<feature type="domain" description="N-acetyltransferase" evidence="2">
    <location>
        <begin position="45"/>
        <end position="190"/>
    </location>
</feature>
<name>A0A8J3JX19_9ACTN</name>
<dbReference type="EMBL" id="BONF01000045">
    <property type="protein sequence ID" value="GIF85249.1"/>
    <property type="molecule type" value="Genomic_DNA"/>
</dbReference>
<evidence type="ECO:0000259" key="2">
    <source>
        <dbReference type="PROSITE" id="PS51186"/>
    </source>
</evidence>
<feature type="region of interest" description="Disordered" evidence="1">
    <location>
        <begin position="202"/>
        <end position="235"/>
    </location>
</feature>
<dbReference type="PROSITE" id="PS51186">
    <property type="entry name" value="GNAT"/>
    <property type="match status" value="1"/>
</dbReference>
<organism evidence="3 4">
    <name type="scientific">Catellatospora bangladeshensis</name>
    <dbReference type="NCBI Taxonomy" id="310355"/>
    <lineage>
        <taxon>Bacteria</taxon>
        <taxon>Bacillati</taxon>
        <taxon>Actinomycetota</taxon>
        <taxon>Actinomycetes</taxon>
        <taxon>Micromonosporales</taxon>
        <taxon>Micromonosporaceae</taxon>
        <taxon>Catellatospora</taxon>
    </lineage>
</organism>
<gene>
    <name evidence="3" type="ORF">Cba03nite_65980</name>
</gene>
<accession>A0A8J3JX19</accession>
<evidence type="ECO:0000256" key="1">
    <source>
        <dbReference type="SAM" id="MobiDB-lite"/>
    </source>
</evidence>
<dbReference type="SUPFAM" id="SSF55729">
    <property type="entry name" value="Acyl-CoA N-acyltransferases (Nat)"/>
    <property type="match status" value="1"/>
</dbReference>
<dbReference type="AlphaFoldDB" id="A0A8J3JX19"/>
<evidence type="ECO:0000313" key="3">
    <source>
        <dbReference type="EMBL" id="GIF85249.1"/>
    </source>
</evidence>
<protein>
    <recommendedName>
        <fullName evidence="2">N-acetyltransferase domain-containing protein</fullName>
    </recommendedName>
</protein>
<keyword evidence="4" id="KW-1185">Reference proteome</keyword>
<sequence>MFDRLTSRCRRTGLHVVTTRRLWVISARLADLAQHGAIGGDDEALHWQGWTPEDVGPLPDGPAVAPPSDHTDVVTPLLDLLLFTAVERRTRIAVASVNISRNPEGHHLVGGNVRAGFRNRGYGREALTAACELAHRHFGITTLYAGCEVSNVASRGWLAACGFTTDGQAGALTLPNGREIESLWWWRTDRRARVRCPHLHTTRLPADSGLPRPLSPTGGFPTLGPPSPRTEAQTR</sequence>
<dbReference type="InterPro" id="IPR000182">
    <property type="entry name" value="GNAT_dom"/>
</dbReference>
<dbReference type="GO" id="GO:0016747">
    <property type="term" value="F:acyltransferase activity, transferring groups other than amino-acyl groups"/>
    <property type="evidence" value="ECO:0007669"/>
    <property type="project" value="InterPro"/>
</dbReference>
<dbReference type="Proteomes" id="UP000601223">
    <property type="component" value="Unassembled WGS sequence"/>
</dbReference>
<dbReference type="InterPro" id="IPR016181">
    <property type="entry name" value="Acyl_CoA_acyltransferase"/>
</dbReference>